<accession>A0ABT1L9C8</accession>
<organism evidence="1 2">
    <name type="scientific">Alsobacter ponti</name>
    <dbReference type="NCBI Taxonomy" id="2962936"/>
    <lineage>
        <taxon>Bacteria</taxon>
        <taxon>Pseudomonadati</taxon>
        <taxon>Pseudomonadota</taxon>
        <taxon>Alphaproteobacteria</taxon>
        <taxon>Hyphomicrobiales</taxon>
        <taxon>Alsobacteraceae</taxon>
        <taxon>Alsobacter</taxon>
    </lineage>
</organism>
<dbReference type="Proteomes" id="UP001205890">
    <property type="component" value="Unassembled WGS sequence"/>
</dbReference>
<evidence type="ECO:0000313" key="2">
    <source>
        <dbReference type="Proteomes" id="UP001205890"/>
    </source>
</evidence>
<dbReference type="InterPro" id="IPR006439">
    <property type="entry name" value="HAD-SF_hydro_IA"/>
</dbReference>
<dbReference type="PRINTS" id="PR00413">
    <property type="entry name" value="HADHALOGNASE"/>
</dbReference>
<name>A0ABT1L9C8_9HYPH</name>
<sequence>MQRPPRVVVFDIGNVLLDWDPRHLYRRVFDDHARMEWFLSEVCTPAWNLEQDRGRPFADAVAERIALFPDMAAEIRAYDERWLETLAGAIQGSVDILLRLRAAGVPNYAITNFSAEKFVDACLHYPFLTGFDGVVVSGAEKLIKPAPEIYGVLFTRYGLDPAECVFIDDSEKNVVAAREVGMRAIHFTSPAALRDELAALGFPV</sequence>
<reference evidence="1 2" key="1">
    <citation type="submission" date="2022-07" db="EMBL/GenBank/DDBJ databases">
        <authorList>
            <person name="Li W.-J."/>
            <person name="Deng Q.-Q."/>
        </authorList>
    </citation>
    <scope>NUCLEOTIDE SEQUENCE [LARGE SCALE GENOMIC DNA]</scope>
    <source>
        <strain evidence="1 2">SYSU M60028</strain>
    </source>
</reference>
<dbReference type="PANTHER" id="PTHR43611">
    <property type="entry name" value="ALPHA-D-GLUCOSE 1-PHOSPHATE PHOSPHATASE"/>
    <property type="match status" value="1"/>
</dbReference>
<dbReference type="SFLD" id="SFLDS00003">
    <property type="entry name" value="Haloacid_Dehalogenase"/>
    <property type="match status" value="1"/>
</dbReference>
<dbReference type="InterPro" id="IPR023214">
    <property type="entry name" value="HAD_sf"/>
</dbReference>
<dbReference type="Pfam" id="PF00702">
    <property type="entry name" value="Hydrolase"/>
    <property type="match status" value="1"/>
</dbReference>
<evidence type="ECO:0000313" key="1">
    <source>
        <dbReference type="EMBL" id="MCP8938085.1"/>
    </source>
</evidence>
<proteinExistence type="predicted"/>
<dbReference type="EMBL" id="JANCLU010000004">
    <property type="protein sequence ID" value="MCP8938085.1"/>
    <property type="molecule type" value="Genomic_DNA"/>
</dbReference>
<dbReference type="NCBIfam" id="TIGR01509">
    <property type="entry name" value="HAD-SF-IA-v3"/>
    <property type="match status" value="1"/>
</dbReference>
<gene>
    <name evidence="1" type="ORF">NK718_06125</name>
</gene>
<keyword evidence="2" id="KW-1185">Reference proteome</keyword>
<dbReference type="CDD" id="cd02603">
    <property type="entry name" value="HAD_sEH-N_like"/>
    <property type="match status" value="1"/>
</dbReference>
<dbReference type="Gene3D" id="3.40.50.1000">
    <property type="entry name" value="HAD superfamily/HAD-like"/>
    <property type="match status" value="1"/>
</dbReference>
<dbReference type="SUPFAM" id="SSF56784">
    <property type="entry name" value="HAD-like"/>
    <property type="match status" value="1"/>
</dbReference>
<protein>
    <submittedName>
        <fullName evidence="1">HAD family phosphatase</fullName>
    </submittedName>
</protein>
<dbReference type="RefSeq" id="WP_254739631.1">
    <property type="nucleotide sequence ID" value="NZ_JANCLU010000004.1"/>
</dbReference>
<dbReference type="SFLD" id="SFLDG01129">
    <property type="entry name" value="C1.5:_HAD__Beta-PGM__Phosphata"/>
    <property type="match status" value="1"/>
</dbReference>
<comment type="caution">
    <text evidence="1">The sequence shown here is derived from an EMBL/GenBank/DDBJ whole genome shotgun (WGS) entry which is preliminary data.</text>
</comment>
<dbReference type="PANTHER" id="PTHR43611:SF3">
    <property type="entry name" value="FLAVIN MONONUCLEOTIDE HYDROLASE 1, CHLOROPLATIC"/>
    <property type="match status" value="1"/>
</dbReference>
<dbReference type="InterPro" id="IPR036412">
    <property type="entry name" value="HAD-like_sf"/>
</dbReference>